<evidence type="ECO:0000259" key="5">
    <source>
        <dbReference type="PROSITE" id="PS50969"/>
    </source>
</evidence>
<dbReference type="OMA" id="IMIMEAA"/>
<dbReference type="AlphaFoldDB" id="A2WTI7"/>
<dbReference type="PROSITE" id="PS50969">
    <property type="entry name" value="FCP1"/>
    <property type="match status" value="1"/>
</dbReference>
<dbReference type="CDD" id="cd07521">
    <property type="entry name" value="HAD_FCP1-like"/>
    <property type="match status" value="1"/>
</dbReference>
<evidence type="ECO:0000313" key="6">
    <source>
        <dbReference type="EMBL" id="EAY75283.1"/>
    </source>
</evidence>
<evidence type="ECO:0000256" key="1">
    <source>
        <dbReference type="ARBA" id="ARBA00022801"/>
    </source>
</evidence>
<dbReference type="Gene3D" id="3.40.50.1000">
    <property type="entry name" value="HAD superfamily/HAD-like"/>
    <property type="match status" value="1"/>
</dbReference>
<sequence length="507" mass="57021">MLLSLSSPLPSTLFLSLSPPFSVCVVQREPPEARRLRVAFPPERAAGEKGGRRGRREGFIVSSTTLLKMPALRMKRNFDNDVFRDEFDSKPTKSMKISHFQVSELEQSAVLNLPYKDPHDELDLTTQLAGQDIMIMEAASLDDALGGASLLKDLISEVAVSPNMENDMLVNYEDIRSQLNVVNYFDKDEDANSASYNSCTVNCHEESWGSNEGCSLLDIYNPDDAFSFLLDTPSEFLGSFTALYDEVVPIDSLVNISGRCGVFPLTESTSEASIGNEPCRSEGDMLFSNSEVLEWLNPHLAEEDLPNLVDFTELNSHAVSKEQGARKVTLVLDLDETLVHSTTEQCDDYDFTFPVFFDLKEHMVYVRKRPHLHMFLQKMAEMFEVVIFTASQSVYADQLLDILDPEKKLFSRRYFRESCVFTNTSYTKDLTVVGVDLAKVVIIDNTPQVFQLQVNNGIPIESWFSDDSDEALPQLIPFLETLASADDVRPIIAKKFGDKKDIAEIFQ</sequence>
<name>A2WTI7_ORYSI</name>
<dbReference type="Proteomes" id="UP000007015">
    <property type="component" value="Chromosome 1"/>
</dbReference>
<dbReference type="EMBL" id="CM000126">
    <property type="protein sequence ID" value="EAY75283.1"/>
    <property type="molecule type" value="Genomic_DNA"/>
</dbReference>
<dbReference type="InterPro" id="IPR004274">
    <property type="entry name" value="FCP1_dom"/>
</dbReference>
<keyword evidence="1" id="KW-0378">Hydrolase</keyword>
<keyword evidence="7" id="KW-1185">Reference proteome</keyword>
<dbReference type="GO" id="GO:0005634">
    <property type="term" value="C:nucleus"/>
    <property type="evidence" value="ECO:0007669"/>
    <property type="project" value="UniProtKB-ARBA"/>
</dbReference>
<dbReference type="STRING" id="39946.A2WTI7"/>
<evidence type="ECO:0000313" key="7">
    <source>
        <dbReference type="Proteomes" id="UP000007015"/>
    </source>
</evidence>
<organism evidence="6 7">
    <name type="scientific">Oryza sativa subsp. indica</name>
    <name type="common">Rice</name>
    <dbReference type="NCBI Taxonomy" id="39946"/>
    <lineage>
        <taxon>Eukaryota</taxon>
        <taxon>Viridiplantae</taxon>
        <taxon>Streptophyta</taxon>
        <taxon>Embryophyta</taxon>
        <taxon>Tracheophyta</taxon>
        <taxon>Spermatophyta</taxon>
        <taxon>Magnoliopsida</taxon>
        <taxon>Liliopsida</taxon>
        <taxon>Poales</taxon>
        <taxon>Poaceae</taxon>
        <taxon>BOP clade</taxon>
        <taxon>Oryzoideae</taxon>
        <taxon>Oryzeae</taxon>
        <taxon>Oryzinae</taxon>
        <taxon>Oryza</taxon>
        <taxon>Oryza sativa</taxon>
    </lineage>
</organism>
<evidence type="ECO:0000256" key="2">
    <source>
        <dbReference type="ARBA" id="ARBA00022912"/>
    </source>
</evidence>
<comment type="similarity">
    <text evidence="4">Belongs to the CTDSPL2 family.</text>
</comment>
<dbReference type="NCBIfam" id="TIGR02251">
    <property type="entry name" value="HIF-SF_euk"/>
    <property type="match status" value="1"/>
</dbReference>
<gene>
    <name evidence="6" type="ORF">OsI_03170</name>
</gene>
<dbReference type="InterPro" id="IPR023214">
    <property type="entry name" value="HAD_sf"/>
</dbReference>
<dbReference type="InterPro" id="IPR036412">
    <property type="entry name" value="HAD-like_sf"/>
</dbReference>
<dbReference type="FunFam" id="3.40.50.1000:FF:000015">
    <property type="entry name" value="CTD small phosphatase-like protein 2"/>
    <property type="match status" value="1"/>
</dbReference>
<dbReference type="GO" id="GO:0004721">
    <property type="term" value="F:phosphoprotein phosphatase activity"/>
    <property type="evidence" value="ECO:0007669"/>
    <property type="project" value="UniProtKB-KW"/>
</dbReference>
<proteinExistence type="inferred from homology"/>
<protein>
    <recommendedName>
        <fullName evidence="5">FCP1 homology domain-containing protein</fullName>
    </recommendedName>
</protein>
<dbReference type="SUPFAM" id="SSF56784">
    <property type="entry name" value="HAD-like"/>
    <property type="match status" value="1"/>
</dbReference>
<dbReference type="HOGENOM" id="CLU_034042_3_0_1"/>
<comment type="function">
    <text evidence="3">Probable phosphatase.</text>
</comment>
<dbReference type="InterPro" id="IPR050365">
    <property type="entry name" value="TIM50"/>
</dbReference>
<dbReference type="Gramene" id="BGIOSGA001070-TA">
    <property type="protein sequence ID" value="BGIOSGA001070-PA"/>
    <property type="gene ID" value="BGIOSGA001070"/>
</dbReference>
<keyword evidence="2" id="KW-0904">Protein phosphatase</keyword>
<evidence type="ECO:0000256" key="4">
    <source>
        <dbReference type="ARBA" id="ARBA00038355"/>
    </source>
</evidence>
<dbReference type="Pfam" id="PF03031">
    <property type="entry name" value="NIF"/>
    <property type="match status" value="1"/>
</dbReference>
<accession>A2WTI7</accession>
<feature type="domain" description="FCP1 homology" evidence="5">
    <location>
        <begin position="323"/>
        <end position="482"/>
    </location>
</feature>
<reference evidence="6 7" key="1">
    <citation type="journal article" date="2005" name="PLoS Biol.">
        <title>The genomes of Oryza sativa: a history of duplications.</title>
        <authorList>
            <person name="Yu J."/>
            <person name="Wang J."/>
            <person name="Lin W."/>
            <person name="Li S."/>
            <person name="Li H."/>
            <person name="Zhou J."/>
            <person name="Ni P."/>
            <person name="Dong W."/>
            <person name="Hu S."/>
            <person name="Zeng C."/>
            <person name="Zhang J."/>
            <person name="Zhang Y."/>
            <person name="Li R."/>
            <person name="Xu Z."/>
            <person name="Li S."/>
            <person name="Li X."/>
            <person name="Zheng H."/>
            <person name="Cong L."/>
            <person name="Lin L."/>
            <person name="Yin J."/>
            <person name="Geng J."/>
            <person name="Li G."/>
            <person name="Shi J."/>
            <person name="Liu J."/>
            <person name="Lv H."/>
            <person name="Li J."/>
            <person name="Wang J."/>
            <person name="Deng Y."/>
            <person name="Ran L."/>
            <person name="Shi X."/>
            <person name="Wang X."/>
            <person name="Wu Q."/>
            <person name="Li C."/>
            <person name="Ren X."/>
            <person name="Wang J."/>
            <person name="Wang X."/>
            <person name="Li D."/>
            <person name="Liu D."/>
            <person name="Zhang X."/>
            <person name="Ji Z."/>
            <person name="Zhao W."/>
            <person name="Sun Y."/>
            <person name="Zhang Z."/>
            <person name="Bao J."/>
            <person name="Han Y."/>
            <person name="Dong L."/>
            <person name="Ji J."/>
            <person name="Chen P."/>
            <person name="Wu S."/>
            <person name="Liu J."/>
            <person name="Xiao Y."/>
            <person name="Bu D."/>
            <person name="Tan J."/>
            <person name="Yang L."/>
            <person name="Ye C."/>
            <person name="Zhang J."/>
            <person name="Xu J."/>
            <person name="Zhou Y."/>
            <person name="Yu Y."/>
            <person name="Zhang B."/>
            <person name="Zhuang S."/>
            <person name="Wei H."/>
            <person name="Liu B."/>
            <person name="Lei M."/>
            <person name="Yu H."/>
            <person name="Li Y."/>
            <person name="Xu H."/>
            <person name="Wei S."/>
            <person name="He X."/>
            <person name="Fang L."/>
            <person name="Zhang Z."/>
            <person name="Zhang Y."/>
            <person name="Huang X."/>
            <person name="Su Z."/>
            <person name="Tong W."/>
            <person name="Li J."/>
            <person name="Tong Z."/>
            <person name="Li S."/>
            <person name="Ye J."/>
            <person name="Wang L."/>
            <person name="Fang L."/>
            <person name="Lei T."/>
            <person name="Chen C."/>
            <person name="Chen H."/>
            <person name="Xu Z."/>
            <person name="Li H."/>
            <person name="Huang H."/>
            <person name="Zhang F."/>
            <person name="Xu H."/>
            <person name="Li N."/>
            <person name="Zhao C."/>
            <person name="Li S."/>
            <person name="Dong L."/>
            <person name="Huang Y."/>
            <person name="Li L."/>
            <person name="Xi Y."/>
            <person name="Qi Q."/>
            <person name="Li W."/>
            <person name="Zhang B."/>
            <person name="Hu W."/>
            <person name="Zhang Y."/>
            <person name="Tian X."/>
            <person name="Jiao Y."/>
            <person name="Liang X."/>
            <person name="Jin J."/>
            <person name="Gao L."/>
            <person name="Zheng W."/>
            <person name="Hao B."/>
            <person name="Liu S."/>
            <person name="Wang W."/>
            <person name="Yuan L."/>
            <person name="Cao M."/>
            <person name="McDermott J."/>
            <person name="Samudrala R."/>
            <person name="Wang J."/>
            <person name="Wong G.K."/>
            <person name="Yang H."/>
        </authorList>
    </citation>
    <scope>NUCLEOTIDE SEQUENCE [LARGE SCALE GENOMIC DNA]</scope>
    <source>
        <strain evidence="7">cv. 93-11</strain>
    </source>
</reference>
<evidence type="ECO:0000256" key="3">
    <source>
        <dbReference type="ARBA" id="ARBA00037324"/>
    </source>
</evidence>
<dbReference type="PANTHER" id="PTHR12210">
    <property type="entry name" value="DULLARD PROTEIN PHOSPHATASE"/>
    <property type="match status" value="1"/>
</dbReference>
<dbReference type="SMART" id="SM00577">
    <property type="entry name" value="CPDc"/>
    <property type="match status" value="1"/>
</dbReference>
<dbReference type="InterPro" id="IPR011948">
    <property type="entry name" value="Dullard_phosphatase"/>
</dbReference>